<keyword evidence="4" id="KW-1185">Reference proteome</keyword>
<dbReference type="AlphaFoldDB" id="A5G1P2"/>
<sequence>MTDRSAISRILRSAALLGAFTAGGAASAQAAGPFAALGAGAALSDARLASIRGGFDLTPQLTVDFAYRQVTTVNGTVIAAVAIPQIHLAFGPATAALSLPSIATTTTPSVGATGSAPPTPPAPNTATPSVPTPLPAPTVTSPAALVHSVSNVGGTNVATTFSSSGIATIIANTANNALIQNQIAVDIGTTGMSTLLTGQAHAMMISQAMTDATRNLR</sequence>
<feature type="signal peptide" evidence="2">
    <location>
        <begin position="1"/>
        <end position="30"/>
    </location>
</feature>
<evidence type="ECO:0000313" key="4">
    <source>
        <dbReference type="Proteomes" id="UP000000245"/>
    </source>
</evidence>
<dbReference type="STRING" id="349163.Acry_2583"/>
<evidence type="ECO:0000313" key="3">
    <source>
        <dbReference type="EMBL" id="ABQ31774.1"/>
    </source>
</evidence>
<feature type="region of interest" description="Disordered" evidence="1">
    <location>
        <begin position="108"/>
        <end position="136"/>
    </location>
</feature>
<organism evidence="3 4">
    <name type="scientific">Acidiphilium cryptum (strain JF-5)</name>
    <dbReference type="NCBI Taxonomy" id="349163"/>
    <lineage>
        <taxon>Bacteria</taxon>
        <taxon>Pseudomonadati</taxon>
        <taxon>Pseudomonadota</taxon>
        <taxon>Alphaproteobacteria</taxon>
        <taxon>Acetobacterales</taxon>
        <taxon>Acidocellaceae</taxon>
        <taxon>Acidiphilium</taxon>
    </lineage>
</organism>
<dbReference type="RefSeq" id="WP_012040159.1">
    <property type="nucleotide sequence ID" value="NC_009484.1"/>
</dbReference>
<dbReference type="HOGENOM" id="CLU_1270021_0_0_5"/>
<evidence type="ECO:0000256" key="2">
    <source>
        <dbReference type="SAM" id="SignalP"/>
    </source>
</evidence>
<feature type="chain" id="PRO_5002683163" evidence="2">
    <location>
        <begin position="31"/>
        <end position="217"/>
    </location>
</feature>
<reference evidence="3 4" key="1">
    <citation type="submission" date="2007-05" db="EMBL/GenBank/DDBJ databases">
        <title>Complete sequence of chromosome of Acidiphilium cryptum JF-5.</title>
        <authorList>
            <consortium name="US DOE Joint Genome Institute"/>
            <person name="Copeland A."/>
            <person name="Lucas S."/>
            <person name="Lapidus A."/>
            <person name="Barry K."/>
            <person name="Detter J.C."/>
            <person name="Glavina del Rio T."/>
            <person name="Hammon N."/>
            <person name="Israni S."/>
            <person name="Dalin E."/>
            <person name="Tice H."/>
            <person name="Pitluck S."/>
            <person name="Sims D."/>
            <person name="Brettin T."/>
            <person name="Bruce D."/>
            <person name="Han C."/>
            <person name="Schmutz J."/>
            <person name="Larimer F."/>
            <person name="Land M."/>
            <person name="Hauser L."/>
            <person name="Kyrpides N."/>
            <person name="Kim E."/>
            <person name="Magnuson T."/>
            <person name="Richardson P."/>
        </authorList>
    </citation>
    <scope>NUCLEOTIDE SEQUENCE [LARGE SCALE GENOMIC DNA]</scope>
    <source>
        <strain evidence="3 4">JF-5</strain>
    </source>
</reference>
<protein>
    <submittedName>
        <fullName evidence="3">Uncharacterized protein</fullName>
    </submittedName>
</protein>
<accession>A5G1P2</accession>
<dbReference type="Proteomes" id="UP000000245">
    <property type="component" value="Chromosome"/>
</dbReference>
<evidence type="ECO:0000256" key="1">
    <source>
        <dbReference type="SAM" id="MobiDB-lite"/>
    </source>
</evidence>
<gene>
    <name evidence="3" type="ordered locus">Acry_2583</name>
</gene>
<proteinExistence type="predicted"/>
<keyword evidence="2" id="KW-0732">Signal</keyword>
<dbReference type="KEGG" id="acr:Acry_2583"/>
<dbReference type="EMBL" id="CP000697">
    <property type="protein sequence ID" value="ABQ31774.1"/>
    <property type="molecule type" value="Genomic_DNA"/>
</dbReference>
<name>A5G1P2_ACICJ</name>